<dbReference type="Pfam" id="PF00089">
    <property type="entry name" value="Trypsin"/>
    <property type="match status" value="1"/>
</dbReference>
<feature type="signal peptide" evidence="3">
    <location>
        <begin position="1"/>
        <end position="22"/>
    </location>
</feature>
<reference evidence="5 6" key="1">
    <citation type="submission" date="2015-12" db="EMBL/GenBank/DDBJ databases">
        <title>The genome of Folsomia candida.</title>
        <authorList>
            <person name="Faddeeva A."/>
            <person name="Derks M.F."/>
            <person name="Anvar Y."/>
            <person name="Smit S."/>
            <person name="Van Straalen N."/>
            <person name="Roelofs D."/>
        </authorList>
    </citation>
    <scope>NUCLEOTIDE SEQUENCE [LARGE SCALE GENOMIC DNA]</scope>
    <source>
        <strain evidence="5 6">VU population</strain>
        <tissue evidence="5">Whole body</tissue>
    </source>
</reference>
<dbReference type="PANTHER" id="PTHR24252:SF7">
    <property type="entry name" value="HYALIN"/>
    <property type="match status" value="1"/>
</dbReference>
<accession>A0A226DCK6</accession>
<protein>
    <submittedName>
        <fullName evidence="5">Coagulation factor IX</fullName>
    </submittedName>
</protein>
<dbReference type="Proteomes" id="UP000198287">
    <property type="component" value="Unassembled WGS sequence"/>
</dbReference>
<evidence type="ECO:0000313" key="6">
    <source>
        <dbReference type="Proteomes" id="UP000198287"/>
    </source>
</evidence>
<keyword evidence="3" id="KW-0732">Signal</keyword>
<proteinExistence type="predicted"/>
<dbReference type="STRING" id="158441.A0A226DCK6"/>
<dbReference type="SUPFAM" id="SSF50494">
    <property type="entry name" value="Trypsin-like serine proteases"/>
    <property type="match status" value="1"/>
</dbReference>
<evidence type="ECO:0000256" key="2">
    <source>
        <dbReference type="SAM" id="MobiDB-lite"/>
    </source>
</evidence>
<feature type="compositionally biased region" description="Low complexity" evidence="2">
    <location>
        <begin position="113"/>
        <end position="130"/>
    </location>
</feature>
<dbReference type="AlphaFoldDB" id="A0A226DCK6"/>
<dbReference type="GO" id="GO:0006508">
    <property type="term" value="P:proteolysis"/>
    <property type="evidence" value="ECO:0007669"/>
    <property type="project" value="InterPro"/>
</dbReference>
<name>A0A226DCK6_FOLCA</name>
<evidence type="ECO:0000256" key="3">
    <source>
        <dbReference type="SAM" id="SignalP"/>
    </source>
</evidence>
<comment type="caution">
    <text evidence="5">The sequence shown here is derived from an EMBL/GenBank/DDBJ whole genome shotgun (WGS) entry which is preliminary data.</text>
</comment>
<keyword evidence="1" id="KW-1015">Disulfide bond</keyword>
<dbReference type="InterPro" id="IPR001254">
    <property type="entry name" value="Trypsin_dom"/>
</dbReference>
<dbReference type="InterPro" id="IPR009003">
    <property type="entry name" value="Peptidase_S1_PA"/>
</dbReference>
<organism evidence="5 6">
    <name type="scientific">Folsomia candida</name>
    <name type="common">Springtail</name>
    <dbReference type="NCBI Taxonomy" id="158441"/>
    <lineage>
        <taxon>Eukaryota</taxon>
        <taxon>Metazoa</taxon>
        <taxon>Ecdysozoa</taxon>
        <taxon>Arthropoda</taxon>
        <taxon>Hexapoda</taxon>
        <taxon>Collembola</taxon>
        <taxon>Entomobryomorpha</taxon>
        <taxon>Isotomoidea</taxon>
        <taxon>Isotomidae</taxon>
        <taxon>Proisotominae</taxon>
        <taxon>Folsomia</taxon>
    </lineage>
</organism>
<feature type="region of interest" description="Disordered" evidence="2">
    <location>
        <begin position="106"/>
        <end position="130"/>
    </location>
</feature>
<dbReference type="PANTHER" id="PTHR24252">
    <property type="entry name" value="ACROSIN-RELATED"/>
    <property type="match status" value="1"/>
</dbReference>
<evidence type="ECO:0000259" key="4">
    <source>
        <dbReference type="Pfam" id="PF00089"/>
    </source>
</evidence>
<keyword evidence="6" id="KW-1185">Reference proteome</keyword>
<evidence type="ECO:0000313" key="5">
    <source>
        <dbReference type="EMBL" id="OXA42929.1"/>
    </source>
</evidence>
<sequence length="200" mass="21259">MAIKLGILALFTLLFVVSVSTGFEWIDEDAIYIEDGAVTKPVTTLPRAGDPNATTLPVEPPPPPVTAIPVEIIPGLCVKASECYPILFYSADLSDSEPERPNALLVKTDNASEGESSSTTTTVTTPESTSNAVVEEVKCGPVKAGVHEDDDAKYRVVGGQDAELGQFPWMVALTNKGRTFCSGSLLDERHVLLAAHCVSQ</sequence>
<gene>
    <name evidence="5" type="ORF">Fcan01_22283</name>
</gene>
<feature type="chain" id="PRO_5012036472" evidence="3">
    <location>
        <begin position="23"/>
        <end position="200"/>
    </location>
</feature>
<dbReference type="EMBL" id="LNIX01000024">
    <property type="protein sequence ID" value="OXA42929.1"/>
    <property type="molecule type" value="Genomic_DNA"/>
</dbReference>
<dbReference type="GO" id="GO:0004252">
    <property type="term" value="F:serine-type endopeptidase activity"/>
    <property type="evidence" value="ECO:0007669"/>
    <property type="project" value="InterPro"/>
</dbReference>
<feature type="domain" description="Peptidase S1" evidence="4">
    <location>
        <begin position="156"/>
        <end position="200"/>
    </location>
</feature>
<evidence type="ECO:0000256" key="1">
    <source>
        <dbReference type="ARBA" id="ARBA00023157"/>
    </source>
</evidence>
<dbReference type="OrthoDB" id="546450at2759"/>
<dbReference type="InterPro" id="IPR043504">
    <property type="entry name" value="Peptidase_S1_PA_chymotrypsin"/>
</dbReference>
<dbReference type="Gene3D" id="2.40.10.10">
    <property type="entry name" value="Trypsin-like serine proteases"/>
    <property type="match status" value="2"/>
</dbReference>